<evidence type="ECO:0000259" key="1">
    <source>
        <dbReference type="Pfam" id="PF01370"/>
    </source>
</evidence>
<dbReference type="PANTHER" id="PTHR48079">
    <property type="entry name" value="PROTEIN YEEZ"/>
    <property type="match status" value="1"/>
</dbReference>
<evidence type="ECO:0000313" key="2">
    <source>
        <dbReference type="EMBL" id="VAW76799.1"/>
    </source>
</evidence>
<dbReference type="PANTHER" id="PTHR48079:SF6">
    <property type="entry name" value="NAD(P)-BINDING DOMAIN-CONTAINING PROTEIN-RELATED"/>
    <property type="match status" value="1"/>
</dbReference>
<gene>
    <name evidence="2" type="ORF">MNBD_GAMMA14-488</name>
</gene>
<dbReference type="InterPro" id="IPR051783">
    <property type="entry name" value="NAD(P)-dependent_oxidoreduct"/>
</dbReference>
<sequence length="313" mass="34667">MSKQIAITGAGGFIGRSICRHLHAQGWRVRLLMRSPERASLFDDIDAEIVHGDLHDENALATLVDGAYAVIHCAGVVRGASQQDFDAVNVEGLSRLLEAIQGVAVSPRLFALSSLAAREPGLSFYAASKRRGEQLLEQQSDSLNWFALRPPAVYGPGDREMLPLFRAMAKGFAPVPGKRTSRFSMVYVDDIATLVADWLNKGDAASGIFTLHDGRPGGYDWHEVCQIVSGICHRSVRPIEMPALLLDIPAFLNARLSRWLGYAPMLTPQKLRELRHPDWVCDNTKVSELLGWQPRVQLREGLLQMPGWHSVNR</sequence>
<dbReference type="GO" id="GO:0004029">
    <property type="term" value="F:aldehyde dehydrogenase (NAD+) activity"/>
    <property type="evidence" value="ECO:0007669"/>
    <property type="project" value="TreeGrafter"/>
</dbReference>
<dbReference type="InterPro" id="IPR036291">
    <property type="entry name" value="NAD(P)-bd_dom_sf"/>
</dbReference>
<feature type="domain" description="NAD-dependent epimerase/dehydratase" evidence="1">
    <location>
        <begin position="5"/>
        <end position="204"/>
    </location>
</feature>
<organism evidence="2">
    <name type="scientific">hydrothermal vent metagenome</name>
    <dbReference type="NCBI Taxonomy" id="652676"/>
    <lineage>
        <taxon>unclassified sequences</taxon>
        <taxon>metagenomes</taxon>
        <taxon>ecological metagenomes</taxon>
    </lineage>
</organism>
<proteinExistence type="predicted"/>
<dbReference type="AlphaFoldDB" id="A0A3B0YR51"/>
<reference evidence="2" key="1">
    <citation type="submission" date="2018-06" db="EMBL/GenBank/DDBJ databases">
        <authorList>
            <person name="Zhirakovskaya E."/>
        </authorList>
    </citation>
    <scope>NUCLEOTIDE SEQUENCE</scope>
</reference>
<accession>A0A3B0YR51</accession>
<dbReference type="Pfam" id="PF01370">
    <property type="entry name" value="Epimerase"/>
    <property type="match status" value="1"/>
</dbReference>
<protein>
    <submittedName>
        <fullName evidence="2">FIG010773: NAD-dependent epimerase/dehydratase</fullName>
    </submittedName>
</protein>
<dbReference type="InterPro" id="IPR001509">
    <property type="entry name" value="Epimerase_deHydtase"/>
</dbReference>
<dbReference type="Gene3D" id="3.40.50.720">
    <property type="entry name" value="NAD(P)-binding Rossmann-like Domain"/>
    <property type="match status" value="1"/>
</dbReference>
<dbReference type="SUPFAM" id="SSF51735">
    <property type="entry name" value="NAD(P)-binding Rossmann-fold domains"/>
    <property type="match status" value="1"/>
</dbReference>
<dbReference type="GO" id="GO:0005737">
    <property type="term" value="C:cytoplasm"/>
    <property type="evidence" value="ECO:0007669"/>
    <property type="project" value="TreeGrafter"/>
</dbReference>
<name>A0A3B0YR51_9ZZZZ</name>
<dbReference type="EMBL" id="UOFM01000195">
    <property type="protein sequence ID" value="VAW76799.1"/>
    <property type="molecule type" value="Genomic_DNA"/>
</dbReference>